<protein>
    <recommendedName>
        <fullName evidence="10">NF-X1-type domain-containing protein</fullName>
    </recommendedName>
</protein>
<evidence type="ECO:0000256" key="3">
    <source>
        <dbReference type="ARBA" id="ARBA00022723"/>
    </source>
</evidence>
<evidence type="ECO:0000256" key="9">
    <source>
        <dbReference type="ARBA" id="ARBA00023242"/>
    </source>
</evidence>
<keyword evidence="6" id="KW-0862">Zinc</keyword>
<feature type="non-terminal residue" evidence="11">
    <location>
        <position position="1"/>
    </location>
</feature>
<organism evidence="11 12">
    <name type="scientific">Protopolystoma xenopodis</name>
    <dbReference type="NCBI Taxonomy" id="117903"/>
    <lineage>
        <taxon>Eukaryota</taxon>
        <taxon>Metazoa</taxon>
        <taxon>Spiralia</taxon>
        <taxon>Lophotrochozoa</taxon>
        <taxon>Platyhelminthes</taxon>
        <taxon>Monogenea</taxon>
        <taxon>Polyopisthocotylea</taxon>
        <taxon>Polystomatidea</taxon>
        <taxon>Polystomatidae</taxon>
        <taxon>Protopolystoma</taxon>
    </lineage>
</organism>
<keyword evidence="12" id="KW-1185">Reference proteome</keyword>
<dbReference type="PANTHER" id="PTHR12360:SF12">
    <property type="entry name" value="TRANSCRIPTIONAL REPRESSOR NF-X1"/>
    <property type="match status" value="1"/>
</dbReference>
<evidence type="ECO:0000256" key="4">
    <source>
        <dbReference type="ARBA" id="ARBA00022737"/>
    </source>
</evidence>
<evidence type="ECO:0000256" key="8">
    <source>
        <dbReference type="ARBA" id="ARBA00023163"/>
    </source>
</evidence>
<evidence type="ECO:0000313" key="11">
    <source>
        <dbReference type="EMBL" id="VEL28280.1"/>
    </source>
</evidence>
<gene>
    <name evidence="11" type="ORF">PXEA_LOCUS21720</name>
</gene>
<evidence type="ECO:0000256" key="2">
    <source>
        <dbReference type="ARBA" id="ARBA00007269"/>
    </source>
</evidence>
<dbReference type="PANTHER" id="PTHR12360">
    <property type="entry name" value="NUCLEAR TRANSCRIPTION FACTOR, X-BOX BINDING 1 NFX1"/>
    <property type="match status" value="1"/>
</dbReference>
<dbReference type="Proteomes" id="UP000784294">
    <property type="component" value="Unassembled WGS sequence"/>
</dbReference>
<dbReference type="GO" id="GO:0008270">
    <property type="term" value="F:zinc ion binding"/>
    <property type="evidence" value="ECO:0007669"/>
    <property type="project" value="UniProtKB-KW"/>
</dbReference>
<comment type="similarity">
    <text evidence="2">Belongs to the NFX1 family.</text>
</comment>
<proteinExistence type="inferred from homology"/>
<evidence type="ECO:0000256" key="5">
    <source>
        <dbReference type="ARBA" id="ARBA00022771"/>
    </source>
</evidence>
<keyword evidence="7" id="KW-0805">Transcription regulation</keyword>
<dbReference type="OrthoDB" id="6512771at2759"/>
<feature type="domain" description="NF-X1-type" evidence="10">
    <location>
        <begin position="54"/>
        <end position="71"/>
    </location>
</feature>
<dbReference type="CDD" id="cd06008">
    <property type="entry name" value="NF-X1-zinc-finger"/>
    <property type="match status" value="1"/>
</dbReference>
<reference evidence="11" key="1">
    <citation type="submission" date="2018-11" db="EMBL/GenBank/DDBJ databases">
        <authorList>
            <consortium name="Pathogen Informatics"/>
        </authorList>
    </citation>
    <scope>NUCLEOTIDE SEQUENCE</scope>
</reference>
<keyword evidence="8" id="KW-0804">Transcription</keyword>
<evidence type="ECO:0000256" key="1">
    <source>
        <dbReference type="ARBA" id="ARBA00004123"/>
    </source>
</evidence>
<evidence type="ECO:0000259" key="10">
    <source>
        <dbReference type="Pfam" id="PF01422"/>
    </source>
</evidence>
<comment type="caution">
    <text evidence="11">The sequence shown here is derived from an EMBL/GenBank/DDBJ whole genome shotgun (WGS) entry which is preliminary data.</text>
</comment>
<keyword evidence="4" id="KW-0677">Repeat</keyword>
<keyword evidence="3" id="KW-0479">Metal-binding</keyword>
<dbReference type="EMBL" id="CAAALY010093815">
    <property type="protein sequence ID" value="VEL28280.1"/>
    <property type="molecule type" value="Genomic_DNA"/>
</dbReference>
<keyword evidence="5" id="KW-0863">Zinc-finger</keyword>
<comment type="subcellular location">
    <subcellularLocation>
        <location evidence="1">Nucleus</location>
    </subcellularLocation>
</comment>
<evidence type="ECO:0000256" key="7">
    <source>
        <dbReference type="ARBA" id="ARBA00023015"/>
    </source>
</evidence>
<accession>A0A3S5CKB2</accession>
<dbReference type="AlphaFoldDB" id="A0A3S5CKB2"/>
<dbReference type="Pfam" id="PF01422">
    <property type="entry name" value="zf-NF-X1"/>
    <property type="match status" value="1"/>
</dbReference>
<evidence type="ECO:0000313" key="12">
    <source>
        <dbReference type="Proteomes" id="UP000784294"/>
    </source>
</evidence>
<name>A0A3S5CKB2_9PLAT</name>
<dbReference type="GO" id="GO:0005634">
    <property type="term" value="C:nucleus"/>
    <property type="evidence" value="ECO:0007669"/>
    <property type="project" value="UniProtKB-SubCell"/>
</dbReference>
<dbReference type="GO" id="GO:0000981">
    <property type="term" value="F:DNA-binding transcription factor activity, RNA polymerase II-specific"/>
    <property type="evidence" value="ECO:0007669"/>
    <property type="project" value="TreeGrafter"/>
</dbReference>
<evidence type="ECO:0000256" key="6">
    <source>
        <dbReference type="ARBA" id="ARBA00022833"/>
    </source>
</evidence>
<dbReference type="GO" id="GO:0000977">
    <property type="term" value="F:RNA polymerase II transcription regulatory region sequence-specific DNA binding"/>
    <property type="evidence" value="ECO:0007669"/>
    <property type="project" value="TreeGrafter"/>
</dbReference>
<dbReference type="InterPro" id="IPR000967">
    <property type="entry name" value="Znf_NFX1"/>
</dbReference>
<keyword evidence="9" id="KW-0539">Nucleus</keyword>
<sequence length="151" mass="16380">CFCGKTSREFICGSAESGILNLDQYSPRSENTCGPEYVGKAFCCGVVCALELDCGHHTCQRSCHAGSCSPCVLTPERCFTCPCGQTELSKLVTQKGTERHAQIVYPPARTLVLAFTRSADILVRHYAITEIAHPVPLKLLSNAAVNVQLRC</sequence>
<dbReference type="InterPro" id="IPR034078">
    <property type="entry name" value="NFX1_fam"/>
</dbReference>